<dbReference type="InterPro" id="IPR036390">
    <property type="entry name" value="WH_DNA-bd_sf"/>
</dbReference>
<reference evidence="12" key="1">
    <citation type="submission" date="2020-11" db="EMBL/GenBank/DDBJ databases">
        <authorList>
            <person name="Tran Van P."/>
        </authorList>
    </citation>
    <scope>NUCLEOTIDE SEQUENCE</scope>
</reference>
<dbReference type="InterPro" id="IPR050247">
    <property type="entry name" value="Met_Aminopeptidase_Type2"/>
</dbReference>
<dbReference type="CDD" id="cd01088">
    <property type="entry name" value="MetAP2"/>
    <property type="match status" value="1"/>
</dbReference>
<comment type="function">
    <text evidence="8 9">Cotranslationally removes the N-terminal methionine from nascent proteins. The N-terminal methionine is often cleaved when the second residue in the primary sequence is small and uncharged (Met-Ala-, Cys, Gly, Pro, Ser, Thr, or Val).</text>
</comment>
<feature type="region of interest" description="Disordered" evidence="10">
    <location>
        <begin position="579"/>
        <end position="676"/>
    </location>
</feature>
<dbReference type="InterPro" id="IPR036388">
    <property type="entry name" value="WH-like_DNA-bd_sf"/>
</dbReference>
<feature type="compositionally biased region" description="Polar residues" evidence="10">
    <location>
        <begin position="520"/>
        <end position="535"/>
    </location>
</feature>
<sequence>MCTGQFQDSSVVSPFEMEVCTMTPTSKKAEFSESSTEGVNCADKQIKSKNNFQSPLIKNVHIYDSPVSRKGNILHQSSSYFKFLPRHSTPPSQLNNLPALNPFEKALTDSLHMPVFSPSVFTNVVSPTQDGQQFCWTIEDISILKPASIEQSAEHVDHVESDPEVESRAQEAIHRFFQCHPVVPSPWGEPVPKVYPSRCFEEDENKLKEEHFKVDEESKRKKNICLAKVNVSSQTVLSLPPVLPQEVEEVLKPFFSTGEVSRSFFKLKPLALSNTSLKPILWDGWREGESRGVASLPTKVSFRANKNRWIAGTIDDASYRTGLAEKSYETEEADDSFMNTSTLRRKLLFHEDMNASPYLSSVQSGLLRHSPYSQEVYPHWFGGRVEKRLGKATLSTLDRDCNPNLPVFCSLVYGESSALDYVATEAGVSIFYCSKPVLLTLDWIVGDWEIEGRIPMSVLHSDRLSCCPFQTMLFPSTPIVRHRSYDTNHEISPPQFSPIVKNDCQLRRNKSSTRLDFSMNMSIDSSPTELSSVERPQQEDEGKALVPFCASLSSNPVTSDTAEMAAVLDEVGKSKEKIIDSGNAEPNGEIDAGINGGDVTESSKKKKRNKKKKKSGETSTADGESNELTSKLEEVTLDNTEHDADEVGEDTKKKKKKRNRGGRAVHKVQTDPPTIPIADLFPEGVFPVGQVMQYPDSQTAKDRSTSEEKRALDRLHYDIYNEVRHAAEAHRQTRRHMQKWIKSGMTMIEICTELEETARNLIQEDGLKAGLAFPTGCSRNHCAAHYTPNAGDPTVLLYDDVTKIDFGTHINGRIIDCAFTLAFNPKYDKLIEAVRDATNTGIKAAGIDVQLCDIGAAIQEVMESYEVEIDGKVFQVKSIRNLNGHSISPYRIHAGKTVPIVKGGEATVMEENEFYAIETFGSTGRGQVHDDMEVSHYMKNFETGYVPLRLQSSKTLLGVINKNFGTLAFCRRWLDRAGCTKYQMALKDLCDKGVVDPYPPLCDIKGSYTAQFEHTIMLRPTCKEVVSRGDDY</sequence>
<feature type="domain" description="Peptidase M24" evidence="11">
    <location>
        <begin position="722"/>
        <end position="919"/>
    </location>
</feature>
<dbReference type="HAMAP" id="MF_03175">
    <property type="entry name" value="MetAP_2_euk"/>
    <property type="match status" value="1"/>
</dbReference>
<dbReference type="GO" id="GO:0005737">
    <property type="term" value="C:cytoplasm"/>
    <property type="evidence" value="ECO:0007669"/>
    <property type="project" value="UniProtKB-SubCell"/>
</dbReference>
<dbReference type="InterPro" id="IPR000994">
    <property type="entry name" value="Pept_M24"/>
</dbReference>
<evidence type="ECO:0000256" key="4">
    <source>
        <dbReference type="ARBA" id="ARBA00022438"/>
    </source>
</evidence>
<feature type="binding site" evidence="8">
    <location>
        <position position="918"/>
    </location>
    <ligand>
        <name>a divalent metal cation</name>
        <dbReference type="ChEBI" id="CHEBI:60240"/>
        <label>2</label>
        <note>catalytic</note>
    </ligand>
</feature>
<accession>A0A7R9D5U0</accession>
<dbReference type="AlphaFoldDB" id="A0A7R9D5U0"/>
<evidence type="ECO:0000259" key="11">
    <source>
        <dbReference type="Pfam" id="PF00557"/>
    </source>
</evidence>
<organism evidence="12">
    <name type="scientific">Timema cristinae</name>
    <name type="common">Walking stick</name>
    <dbReference type="NCBI Taxonomy" id="61476"/>
    <lineage>
        <taxon>Eukaryota</taxon>
        <taxon>Metazoa</taxon>
        <taxon>Ecdysozoa</taxon>
        <taxon>Arthropoda</taxon>
        <taxon>Hexapoda</taxon>
        <taxon>Insecta</taxon>
        <taxon>Pterygota</taxon>
        <taxon>Neoptera</taxon>
        <taxon>Polyneoptera</taxon>
        <taxon>Phasmatodea</taxon>
        <taxon>Timematodea</taxon>
        <taxon>Timematoidea</taxon>
        <taxon>Timematidae</taxon>
        <taxon>Timema</taxon>
    </lineage>
</organism>
<dbReference type="PROSITE" id="PS01202">
    <property type="entry name" value="MAP_2"/>
    <property type="match status" value="1"/>
</dbReference>
<keyword evidence="7 8" id="KW-0378">Hydrolase</keyword>
<evidence type="ECO:0000313" key="12">
    <source>
        <dbReference type="EMBL" id="CAD7408693.1"/>
    </source>
</evidence>
<keyword evidence="6 8" id="KW-0479">Metal-binding</keyword>
<protein>
    <recommendedName>
        <fullName evidence="8">Methionine aminopeptidase 2</fullName>
        <shortName evidence="8">MAP 2</shortName>
        <shortName evidence="8">MetAP 2</shortName>
        <ecNumber evidence="8">3.4.11.18</ecNumber>
    </recommendedName>
    <alternativeName>
        <fullName evidence="8">Peptidase M</fullName>
    </alternativeName>
</protein>
<keyword evidence="5 8" id="KW-0645">Protease</keyword>
<dbReference type="InterPro" id="IPR023252">
    <property type="entry name" value="Aurora_borealis_protein"/>
</dbReference>
<evidence type="ECO:0000256" key="8">
    <source>
        <dbReference type="HAMAP-Rule" id="MF_03175"/>
    </source>
</evidence>
<dbReference type="PANTHER" id="PTHR45777:SF2">
    <property type="entry name" value="METHIONINE AMINOPEPTIDASE 2"/>
    <property type="match status" value="1"/>
</dbReference>
<feature type="region of interest" description="Disordered" evidence="10">
    <location>
        <begin position="520"/>
        <end position="541"/>
    </location>
</feature>
<comment type="similarity">
    <text evidence="8">Belongs to the peptidase M24A family. Methionine aminopeptidase eukaryotic type 2 subfamily.</text>
</comment>
<dbReference type="SUPFAM" id="SSF55920">
    <property type="entry name" value="Creatinase/aminopeptidase"/>
    <property type="match status" value="1"/>
</dbReference>
<evidence type="ECO:0000256" key="2">
    <source>
        <dbReference type="ARBA" id="ARBA00001936"/>
    </source>
</evidence>
<keyword evidence="8" id="KW-0963">Cytoplasm</keyword>
<evidence type="ECO:0000256" key="1">
    <source>
        <dbReference type="ARBA" id="ARBA00000294"/>
    </source>
</evidence>
<feature type="binding site" evidence="8">
    <location>
        <position position="816"/>
    </location>
    <ligand>
        <name>a divalent metal cation</name>
        <dbReference type="ChEBI" id="CHEBI:60240"/>
        <label>2</label>
        <note>catalytic</note>
    </ligand>
</feature>
<dbReference type="Pfam" id="PF15280">
    <property type="entry name" value="BORA_N"/>
    <property type="match status" value="1"/>
</dbReference>
<evidence type="ECO:0000256" key="5">
    <source>
        <dbReference type="ARBA" id="ARBA00022670"/>
    </source>
</evidence>
<dbReference type="GO" id="GO:0070006">
    <property type="term" value="F:metalloaminopeptidase activity"/>
    <property type="evidence" value="ECO:0007669"/>
    <property type="project" value="UniProtKB-UniRule"/>
</dbReference>
<feature type="binding site" evidence="8">
    <location>
        <position position="1013"/>
    </location>
    <ligand>
        <name>a divalent metal cation</name>
        <dbReference type="ChEBI" id="CHEBI:60240"/>
        <label>1</label>
    </ligand>
</feature>
<comment type="cofactor">
    <cofactor evidence="3">
        <name>Fe(2+)</name>
        <dbReference type="ChEBI" id="CHEBI:29033"/>
    </cofactor>
</comment>
<dbReference type="NCBIfam" id="TIGR00501">
    <property type="entry name" value="met_pdase_II"/>
    <property type="match status" value="1"/>
</dbReference>
<evidence type="ECO:0000256" key="10">
    <source>
        <dbReference type="SAM" id="MobiDB-lite"/>
    </source>
</evidence>
<evidence type="ECO:0000256" key="7">
    <source>
        <dbReference type="ARBA" id="ARBA00022801"/>
    </source>
</evidence>
<dbReference type="PRINTS" id="PR00599">
    <property type="entry name" value="MAPEPTIDASE"/>
</dbReference>
<dbReference type="PANTHER" id="PTHR45777">
    <property type="entry name" value="METHIONINE AMINOPEPTIDASE 2"/>
    <property type="match status" value="1"/>
</dbReference>
<feature type="binding site" evidence="8">
    <location>
        <position position="885"/>
    </location>
    <ligand>
        <name>a divalent metal cation</name>
        <dbReference type="ChEBI" id="CHEBI:60240"/>
        <label>2</label>
        <note>catalytic</note>
    </ligand>
</feature>
<feature type="compositionally biased region" description="Polar residues" evidence="10">
    <location>
        <begin position="617"/>
        <end position="629"/>
    </location>
</feature>
<feature type="binding site" evidence="8">
    <location>
        <position position="805"/>
    </location>
    <ligand>
        <name>a divalent metal cation</name>
        <dbReference type="ChEBI" id="CHEBI:60240"/>
        <label>1</label>
    </ligand>
</feature>
<feature type="compositionally biased region" description="Basic residues" evidence="10">
    <location>
        <begin position="604"/>
        <end position="614"/>
    </location>
</feature>
<feature type="binding site" evidence="8">
    <location>
        <position position="785"/>
    </location>
    <ligand>
        <name>substrate</name>
    </ligand>
</feature>
<dbReference type="Gene3D" id="3.90.230.10">
    <property type="entry name" value="Creatinase/methionine aminopeptidase superfamily"/>
    <property type="match status" value="1"/>
</dbReference>
<dbReference type="InterPro" id="IPR002468">
    <property type="entry name" value="Pept_M24A_MAP2"/>
</dbReference>
<gene>
    <name evidence="12" type="ORF">TCEB3V08_LOCUS9646</name>
</gene>
<dbReference type="EMBL" id="OC320717">
    <property type="protein sequence ID" value="CAD7408693.1"/>
    <property type="molecule type" value="Genomic_DNA"/>
</dbReference>
<dbReference type="Gene3D" id="1.10.10.10">
    <property type="entry name" value="Winged helix-like DNA-binding domain superfamily/Winged helix DNA-binding domain"/>
    <property type="match status" value="1"/>
</dbReference>
<comment type="cofactor">
    <cofactor evidence="2">
        <name>Mn(2+)</name>
        <dbReference type="ChEBI" id="CHEBI:29035"/>
    </cofactor>
</comment>
<dbReference type="GO" id="GO:0006508">
    <property type="term" value="P:proteolysis"/>
    <property type="evidence" value="ECO:0007669"/>
    <property type="project" value="UniProtKB-KW"/>
</dbReference>
<feature type="binding site" evidence="8">
    <location>
        <position position="816"/>
    </location>
    <ligand>
        <name>a divalent metal cation</name>
        <dbReference type="ChEBI" id="CHEBI:60240"/>
        <label>1</label>
    </ligand>
</feature>
<name>A0A7R9D5U0_TIMCR</name>
<dbReference type="InterPro" id="IPR036005">
    <property type="entry name" value="Creatinase/aminopeptidase-like"/>
</dbReference>
<dbReference type="InterPro" id="IPR001714">
    <property type="entry name" value="Pept_M24_MAP"/>
</dbReference>
<comment type="subcellular location">
    <subcellularLocation>
        <location evidence="8">Cytoplasm</location>
    </subcellularLocation>
</comment>
<comment type="cofactor">
    <cofactor evidence="8">
        <name>Co(2+)</name>
        <dbReference type="ChEBI" id="CHEBI:48828"/>
    </cofactor>
    <cofactor evidence="8">
        <name>Zn(2+)</name>
        <dbReference type="ChEBI" id="CHEBI:29105"/>
    </cofactor>
    <cofactor evidence="8">
        <name>Mn(2+)</name>
        <dbReference type="ChEBI" id="CHEBI:29035"/>
    </cofactor>
    <cofactor evidence="8">
        <name>Fe(2+)</name>
        <dbReference type="ChEBI" id="CHEBI:29033"/>
    </cofactor>
    <text evidence="8">Binds 2 divalent metal cations per subunit. Has a high-affinity and a low affinity metal-binding site. The true nature of the physiological cofactor is under debate. The enzyme is active with cobalt, zinc, manganese or divalent iron ions. Most likely, methionine aminopeptidases function as mononuclear Fe(2+)-metalloproteases under physiological conditions, and the catalytically relevant metal-binding site has been assigned to the histidine-containing high-affinity site.</text>
</comment>
<keyword evidence="4 8" id="KW-0031">Aminopeptidase</keyword>
<feature type="binding site" evidence="8">
    <location>
        <position position="893"/>
    </location>
    <ligand>
        <name>substrate</name>
    </ligand>
</feature>
<dbReference type="Pfam" id="PF00557">
    <property type="entry name" value="Peptidase_M24"/>
    <property type="match status" value="1"/>
</dbReference>
<evidence type="ECO:0000256" key="9">
    <source>
        <dbReference type="RuleBase" id="RU003653"/>
    </source>
</evidence>
<proteinExistence type="inferred from homology"/>
<feature type="binding site" evidence="8">
    <location>
        <position position="1013"/>
    </location>
    <ligand>
        <name>a divalent metal cation</name>
        <dbReference type="ChEBI" id="CHEBI:60240"/>
        <label>2</label>
        <note>catalytic</note>
    </ligand>
</feature>
<dbReference type="GO" id="GO:0004239">
    <property type="term" value="F:initiator methionyl aminopeptidase activity"/>
    <property type="evidence" value="ECO:0007669"/>
    <property type="project" value="UniProtKB-UniRule"/>
</dbReference>
<dbReference type="GO" id="GO:0046872">
    <property type="term" value="F:metal ion binding"/>
    <property type="evidence" value="ECO:0007669"/>
    <property type="project" value="UniProtKB-UniRule"/>
</dbReference>
<evidence type="ECO:0000256" key="6">
    <source>
        <dbReference type="ARBA" id="ARBA00022723"/>
    </source>
</evidence>
<evidence type="ECO:0000256" key="3">
    <source>
        <dbReference type="ARBA" id="ARBA00001954"/>
    </source>
</evidence>
<feature type="compositionally biased region" description="Basic and acidic residues" evidence="10">
    <location>
        <begin position="630"/>
        <end position="642"/>
    </location>
</feature>
<dbReference type="InterPro" id="IPR018349">
    <property type="entry name" value="Pept_M24A_MAP2_BS"/>
</dbReference>
<feature type="compositionally biased region" description="Basic residues" evidence="10">
    <location>
        <begin position="653"/>
        <end position="666"/>
    </location>
</feature>
<dbReference type="EC" id="3.4.11.18" evidence="8"/>
<comment type="catalytic activity">
    <reaction evidence="1 8 9">
        <text>Release of N-terminal amino acids, preferentially methionine, from peptides and arylamides.</text>
        <dbReference type="EC" id="3.4.11.18"/>
    </reaction>
</comment>
<dbReference type="SUPFAM" id="SSF46785">
    <property type="entry name" value="Winged helix' DNA-binding domain"/>
    <property type="match status" value="1"/>
</dbReference>